<evidence type="ECO:0000313" key="7">
    <source>
        <dbReference type="EMBL" id="SDG54650.1"/>
    </source>
</evidence>
<sequence length="243" mass="26777">MLAIFTKEFNSFFSTPVGFIVVGLFLISIGSLIWIIPGEFNIFNSGYVNLIPFFEALPRVFAFLIPAICMRSFSEEKKQGTLELLLTKPLSLNQLILGKFLGCLALSLIAVLPTLFYLISLTELAAAGVAVDYGVIFSSYLGVVLFISCFTSIGIFASSLSPNQIVAFISGTVISLFLYFGFNGLSSISIGDSELYTLDYFGLSYHYNSITRGILDSRNLIYFLSITVFFLALTRIHLKSTSE</sequence>
<keyword evidence="2" id="KW-1003">Cell membrane</keyword>
<keyword evidence="4 6" id="KW-1133">Transmembrane helix</keyword>
<dbReference type="NCBIfam" id="TIGR03518">
    <property type="entry name" value="ABC_perm_GldF"/>
    <property type="match status" value="1"/>
</dbReference>
<dbReference type="GO" id="GO:0140359">
    <property type="term" value="F:ABC-type transporter activity"/>
    <property type="evidence" value="ECO:0007669"/>
    <property type="project" value="InterPro"/>
</dbReference>
<dbReference type="EMBL" id="FNCW01000003">
    <property type="protein sequence ID" value="SDG54650.1"/>
    <property type="molecule type" value="Genomic_DNA"/>
</dbReference>
<gene>
    <name evidence="7" type="ORF">SAMN04488027_10371</name>
</gene>
<comment type="subcellular location">
    <subcellularLocation>
        <location evidence="1">Cell membrane</location>
        <topology evidence="1">Multi-pass membrane protein</topology>
    </subcellularLocation>
</comment>
<evidence type="ECO:0000256" key="2">
    <source>
        <dbReference type="ARBA" id="ARBA00022475"/>
    </source>
</evidence>
<dbReference type="InterPro" id="IPR051449">
    <property type="entry name" value="ABC-2_transporter_component"/>
</dbReference>
<dbReference type="AlphaFoldDB" id="A0A1G7V6S6"/>
<feature type="transmembrane region" description="Helical" evidence="6">
    <location>
        <begin position="95"/>
        <end position="119"/>
    </location>
</feature>
<dbReference type="RefSeq" id="WP_093365634.1">
    <property type="nucleotide sequence ID" value="NZ_FNCW01000003.1"/>
</dbReference>
<evidence type="ECO:0000256" key="1">
    <source>
        <dbReference type="ARBA" id="ARBA00004651"/>
    </source>
</evidence>
<feature type="transmembrane region" description="Helical" evidence="6">
    <location>
        <begin position="165"/>
        <end position="182"/>
    </location>
</feature>
<dbReference type="STRING" id="470826.SAMN04488027_10371"/>
<feature type="transmembrane region" description="Helical" evidence="6">
    <location>
        <begin position="220"/>
        <end position="238"/>
    </location>
</feature>
<reference evidence="7 8" key="1">
    <citation type="submission" date="2016-10" db="EMBL/GenBank/DDBJ databases">
        <authorList>
            <person name="de Groot N.N."/>
        </authorList>
    </citation>
    <scope>NUCLEOTIDE SEQUENCE [LARGE SCALE GENOMIC DNA]</scope>
    <source>
        <strain evidence="7 8">DSM 19803</strain>
    </source>
</reference>
<evidence type="ECO:0000256" key="4">
    <source>
        <dbReference type="ARBA" id="ARBA00022989"/>
    </source>
</evidence>
<dbReference type="PANTHER" id="PTHR30294">
    <property type="entry name" value="MEMBRANE COMPONENT OF ABC TRANSPORTER YHHJ-RELATED"/>
    <property type="match status" value="1"/>
</dbReference>
<dbReference type="OrthoDB" id="9794512at2"/>
<evidence type="ECO:0000256" key="3">
    <source>
        <dbReference type="ARBA" id="ARBA00022692"/>
    </source>
</evidence>
<keyword evidence="8" id="KW-1185">Reference proteome</keyword>
<organism evidence="7 8">
    <name type="scientific">Psychroflexus sediminis</name>
    <dbReference type="NCBI Taxonomy" id="470826"/>
    <lineage>
        <taxon>Bacteria</taxon>
        <taxon>Pseudomonadati</taxon>
        <taxon>Bacteroidota</taxon>
        <taxon>Flavobacteriia</taxon>
        <taxon>Flavobacteriales</taxon>
        <taxon>Flavobacteriaceae</taxon>
        <taxon>Psychroflexus</taxon>
    </lineage>
</organism>
<protein>
    <submittedName>
        <fullName evidence="7">Protein involved in gliding motility GldF</fullName>
    </submittedName>
</protein>
<accession>A0A1G7V6S6</accession>
<dbReference type="InterPro" id="IPR019860">
    <property type="entry name" value="Motility-assoc_ABC_perm_GldF"/>
</dbReference>
<dbReference type="Proteomes" id="UP000199296">
    <property type="component" value="Unassembled WGS sequence"/>
</dbReference>
<dbReference type="Pfam" id="PF12679">
    <property type="entry name" value="ABC2_membrane_2"/>
    <property type="match status" value="1"/>
</dbReference>
<name>A0A1G7V6S6_9FLAO</name>
<evidence type="ECO:0000256" key="5">
    <source>
        <dbReference type="ARBA" id="ARBA00023136"/>
    </source>
</evidence>
<evidence type="ECO:0000256" key="6">
    <source>
        <dbReference type="SAM" id="Phobius"/>
    </source>
</evidence>
<proteinExistence type="predicted"/>
<keyword evidence="3 6" id="KW-0812">Transmembrane</keyword>
<keyword evidence="5 6" id="KW-0472">Membrane</keyword>
<feature type="transmembrane region" description="Helical" evidence="6">
    <location>
        <begin position="12"/>
        <end position="36"/>
    </location>
</feature>
<dbReference type="PANTHER" id="PTHR30294:SF29">
    <property type="entry name" value="MULTIDRUG ABC TRANSPORTER PERMEASE YBHS-RELATED"/>
    <property type="match status" value="1"/>
</dbReference>
<evidence type="ECO:0000313" key="8">
    <source>
        <dbReference type="Proteomes" id="UP000199296"/>
    </source>
</evidence>
<feature type="transmembrane region" description="Helical" evidence="6">
    <location>
        <begin position="56"/>
        <end position="74"/>
    </location>
</feature>
<dbReference type="GO" id="GO:0005886">
    <property type="term" value="C:plasma membrane"/>
    <property type="evidence" value="ECO:0007669"/>
    <property type="project" value="UniProtKB-SubCell"/>
</dbReference>
<feature type="transmembrane region" description="Helical" evidence="6">
    <location>
        <begin position="139"/>
        <end position="158"/>
    </location>
</feature>